<dbReference type="SUPFAM" id="SSF52833">
    <property type="entry name" value="Thioredoxin-like"/>
    <property type="match status" value="1"/>
</dbReference>
<accession>A0A1F7XZ32</accession>
<evidence type="ECO:0000313" key="2">
    <source>
        <dbReference type="Proteomes" id="UP000178419"/>
    </source>
</evidence>
<reference evidence="1 2" key="1">
    <citation type="journal article" date="2016" name="Nat. Commun.">
        <title>Thousands of microbial genomes shed light on interconnected biogeochemical processes in an aquifer system.</title>
        <authorList>
            <person name="Anantharaman K."/>
            <person name="Brown C.T."/>
            <person name="Hug L.A."/>
            <person name="Sharon I."/>
            <person name="Castelle C.J."/>
            <person name="Probst A.J."/>
            <person name="Thomas B.C."/>
            <person name="Singh A."/>
            <person name="Wilkins M.J."/>
            <person name="Karaoz U."/>
            <person name="Brodie E.L."/>
            <person name="Williams K.H."/>
            <person name="Hubbard S.S."/>
            <person name="Banfield J.F."/>
        </authorList>
    </citation>
    <scope>NUCLEOTIDE SEQUENCE [LARGE SCALE GENOMIC DNA]</scope>
</reference>
<evidence type="ECO:0000313" key="1">
    <source>
        <dbReference type="EMBL" id="OGM20220.1"/>
    </source>
</evidence>
<proteinExistence type="predicted"/>
<dbReference type="AlphaFoldDB" id="A0A1F7XZ32"/>
<gene>
    <name evidence="1" type="ORF">A2714_02390</name>
</gene>
<sequence>MKPNIFLFIILLTILVIIGGVFISFAKDEGQVSNSELGQTAPNIHEYYWSETCPHCANVAEFLENWEKDLPAQAGKLQMEKFEVSKSVENQQKFIARGTFCKIPRSELGVPLLVTPEGECFIGDVPVIDYFKSLEL</sequence>
<name>A0A1F7XZ32_9BACT</name>
<dbReference type="Proteomes" id="UP000178419">
    <property type="component" value="Unassembled WGS sequence"/>
</dbReference>
<dbReference type="InterPro" id="IPR036249">
    <property type="entry name" value="Thioredoxin-like_sf"/>
</dbReference>
<evidence type="ECO:0008006" key="3">
    <source>
        <dbReference type="Google" id="ProtNLM"/>
    </source>
</evidence>
<comment type="caution">
    <text evidence="1">The sequence shown here is derived from an EMBL/GenBank/DDBJ whole genome shotgun (WGS) entry which is preliminary data.</text>
</comment>
<organism evidence="1 2">
    <name type="scientific">Candidatus Woesebacteria bacterium RIFCSPHIGHO2_01_FULL_38_9</name>
    <dbReference type="NCBI Taxonomy" id="1802492"/>
    <lineage>
        <taxon>Bacteria</taxon>
        <taxon>Candidatus Woeseibacteriota</taxon>
    </lineage>
</organism>
<protein>
    <recommendedName>
        <fullName evidence="3">Thioredoxin domain-containing protein</fullName>
    </recommendedName>
</protein>
<dbReference type="Gene3D" id="3.40.30.10">
    <property type="entry name" value="Glutaredoxin"/>
    <property type="match status" value="1"/>
</dbReference>
<dbReference type="EMBL" id="MGGE01000048">
    <property type="protein sequence ID" value="OGM20220.1"/>
    <property type="molecule type" value="Genomic_DNA"/>
</dbReference>